<accession>A0ABS9BFU8</accession>
<comment type="caution">
    <text evidence="8">The sequence shown here is derived from an EMBL/GenBank/DDBJ whole genome shotgun (WGS) entry which is preliminary data.</text>
</comment>
<organism evidence="8 9">
    <name type="scientific">Flavihumibacter fluminis</name>
    <dbReference type="NCBI Taxonomy" id="2909236"/>
    <lineage>
        <taxon>Bacteria</taxon>
        <taxon>Pseudomonadati</taxon>
        <taxon>Bacteroidota</taxon>
        <taxon>Chitinophagia</taxon>
        <taxon>Chitinophagales</taxon>
        <taxon>Chitinophagaceae</taxon>
        <taxon>Flavihumibacter</taxon>
    </lineage>
</organism>
<evidence type="ECO:0000256" key="4">
    <source>
        <dbReference type="RuleBase" id="RU362110"/>
    </source>
</evidence>
<dbReference type="SUPFAM" id="SSF49899">
    <property type="entry name" value="Concanavalin A-like lectins/glucanases"/>
    <property type="match status" value="1"/>
</dbReference>
<feature type="domain" description="Glycosyl hydrolase family 32 N-terminal" evidence="6">
    <location>
        <begin position="46"/>
        <end position="351"/>
    </location>
</feature>
<dbReference type="PANTHER" id="PTHR42800">
    <property type="entry name" value="EXOINULINASE INUD (AFU_ORTHOLOGUE AFUA_5G00480)"/>
    <property type="match status" value="1"/>
</dbReference>
<feature type="signal peptide" evidence="5">
    <location>
        <begin position="1"/>
        <end position="25"/>
    </location>
</feature>
<reference evidence="8 9" key="1">
    <citation type="submission" date="2022-01" db="EMBL/GenBank/DDBJ databases">
        <title>Flavihumibacter sp. nov., isolated from sediment of a river.</title>
        <authorList>
            <person name="Liu H."/>
        </authorList>
    </citation>
    <scope>NUCLEOTIDE SEQUENCE [LARGE SCALE GENOMIC DNA]</scope>
    <source>
        <strain evidence="8 9">RY-1</strain>
    </source>
</reference>
<evidence type="ECO:0000256" key="3">
    <source>
        <dbReference type="ARBA" id="ARBA00023295"/>
    </source>
</evidence>
<proteinExistence type="inferred from homology"/>
<keyword evidence="9" id="KW-1185">Reference proteome</keyword>
<dbReference type="EMBL" id="JAKEVY010000001">
    <property type="protein sequence ID" value="MCF1714150.1"/>
    <property type="molecule type" value="Genomic_DNA"/>
</dbReference>
<dbReference type="Gene3D" id="2.60.120.560">
    <property type="entry name" value="Exo-inulinase, domain 1"/>
    <property type="match status" value="1"/>
</dbReference>
<name>A0ABS9BFU8_9BACT</name>
<dbReference type="InterPro" id="IPR023296">
    <property type="entry name" value="Glyco_hydro_beta-prop_sf"/>
</dbReference>
<dbReference type="CDD" id="cd18622">
    <property type="entry name" value="GH32_Inu-like"/>
    <property type="match status" value="1"/>
</dbReference>
<comment type="similarity">
    <text evidence="1 4">Belongs to the glycosyl hydrolase 32 family.</text>
</comment>
<dbReference type="SUPFAM" id="SSF75005">
    <property type="entry name" value="Arabinanase/levansucrase/invertase"/>
    <property type="match status" value="1"/>
</dbReference>
<dbReference type="InterPro" id="IPR013148">
    <property type="entry name" value="Glyco_hydro_32_N"/>
</dbReference>
<dbReference type="GO" id="GO:0016787">
    <property type="term" value="F:hydrolase activity"/>
    <property type="evidence" value="ECO:0007669"/>
    <property type="project" value="UniProtKB-KW"/>
</dbReference>
<evidence type="ECO:0000256" key="5">
    <source>
        <dbReference type="SAM" id="SignalP"/>
    </source>
</evidence>
<dbReference type="InterPro" id="IPR001362">
    <property type="entry name" value="Glyco_hydro_32"/>
</dbReference>
<evidence type="ECO:0000313" key="8">
    <source>
        <dbReference type="EMBL" id="MCF1714150.1"/>
    </source>
</evidence>
<keyword evidence="5" id="KW-0732">Signal</keyword>
<dbReference type="Gene3D" id="2.115.10.20">
    <property type="entry name" value="Glycosyl hydrolase domain, family 43"/>
    <property type="match status" value="1"/>
</dbReference>
<protein>
    <submittedName>
        <fullName evidence="8">Glycoside hydrolase family 32 protein</fullName>
    </submittedName>
</protein>
<evidence type="ECO:0000313" key="9">
    <source>
        <dbReference type="Proteomes" id="UP001200145"/>
    </source>
</evidence>
<evidence type="ECO:0000259" key="7">
    <source>
        <dbReference type="Pfam" id="PF08244"/>
    </source>
</evidence>
<dbReference type="RefSeq" id="WP_234864677.1">
    <property type="nucleotide sequence ID" value="NZ_JAKEVY010000001.1"/>
</dbReference>
<evidence type="ECO:0000256" key="2">
    <source>
        <dbReference type="ARBA" id="ARBA00022801"/>
    </source>
</evidence>
<dbReference type="Pfam" id="PF00251">
    <property type="entry name" value="Glyco_hydro_32N"/>
    <property type="match status" value="1"/>
</dbReference>
<dbReference type="InterPro" id="IPR013320">
    <property type="entry name" value="ConA-like_dom_sf"/>
</dbReference>
<keyword evidence="2 4" id="KW-0378">Hydrolase</keyword>
<evidence type="ECO:0000259" key="6">
    <source>
        <dbReference type="Pfam" id="PF00251"/>
    </source>
</evidence>
<dbReference type="SMART" id="SM00640">
    <property type="entry name" value="Glyco_32"/>
    <property type="match status" value="1"/>
</dbReference>
<dbReference type="PANTHER" id="PTHR42800:SF1">
    <property type="entry name" value="EXOINULINASE INUD (AFU_ORTHOLOGUE AFUA_5G00480)"/>
    <property type="match status" value="1"/>
</dbReference>
<dbReference type="InterPro" id="IPR013189">
    <property type="entry name" value="Glyco_hydro_32_C"/>
</dbReference>
<dbReference type="PROSITE" id="PS00609">
    <property type="entry name" value="GLYCOSYL_HYDROL_F32"/>
    <property type="match status" value="1"/>
</dbReference>
<evidence type="ECO:0000256" key="1">
    <source>
        <dbReference type="ARBA" id="ARBA00009902"/>
    </source>
</evidence>
<keyword evidence="3 4" id="KW-0326">Glycosidase</keyword>
<feature type="domain" description="Glycosyl hydrolase family 32 C-terminal" evidence="7">
    <location>
        <begin position="365"/>
        <end position="479"/>
    </location>
</feature>
<feature type="chain" id="PRO_5047134878" evidence="5">
    <location>
        <begin position="26"/>
        <end position="496"/>
    </location>
</feature>
<dbReference type="InterPro" id="IPR018053">
    <property type="entry name" value="Glyco_hydro_32_AS"/>
</dbReference>
<sequence>MRFRTFFVSSVLLFCLGKLSSCGEAAAPEAGLVSSVYEEPYRPQLHFTPKSGWMNDPNGMVYINGVYHLFFQHYPDSTVWGPMHWGHATSTDLVHWEEQSIKLFPDSLGWIFSGSAVYDQQNTSGLGKDGKGPLVAIFTHHSSDGEKTRGKDFQYQSLAYSNDEGKTWTKYEGNPVLRKPEGTDFRDPKVFWMAGVNKWIMTLAVKDHIEFYSSPDLKSWSYESSFGADKGAHGGVWECPDLVSFLADGKEKWVLIVNMNPGAPNGGSGTQYFVGDFDGRDFTASHTDTRWMDFGPDNYAGVTWSNTGNRTLLIGWMSNWAYANQVPTQNWRSATTLVRELALQKVGNEYYLQSTLLNELNQLAGSTTTDPAALQLPARFELAAIPLQQVEWIFSNEAGEELRLGFDKESNRYYIDRTKAGEASFHPDFAKRLYAPRIAAGDSIKWTVVMDHSSVELLADDGLTVMTALFFPSSLYTNLNAPAVRYTPLESIWKKK</sequence>
<dbReference type="Pfam" id="PF08244">
    <property type="entry name" value="Glyco_hydro_32C"/>
    <property type="match status" value="1"/>
</dbReference>
<dbReference type="Proteomes" id="UP001200145">
    <property type="component" value="Unassembled WGS sequence"/>
</dbReference>
<gene>
    <name evidence="8" type="ORF">L0U88_05880</name>
</gene>